<evidence type="ECO:0000313" key="10">
    <source>
        <dbReference type="Ensembl" id="ENSKMAP00000006391.1"/>
    </source>
</evidence>
<sequence>MGVSALILLSCLGFAIQAQAQNCSKPVGGPNMHLKVDAILQDTFVDGSKVSFGCAVGYTSAGGSPTITCTAGSWSDLRLVCERKSCGALEEISNGNIEYPNGDTLFGDKAVVTCNAGYILVGNKEIRCGSQGWMDRLPVCEVMKCSTPGAIENGGFSPEKEFYNYLDVVRYSCNPGFTLNGSRESVCSENEKFLPEPPKCALVECKDPVIPNAEFVEGSRPPHKFSATVTYKCKPGYKMVGESTVTCDINSQWSPRVPHCREIKCTSPEAMANGTFTPQKELYSLKDVVRYSCNPGFTLSGSEQSTCSQDEKFHPEPPKCVWVECKDPVIPNAEVVKGSEPPYKLSSVVTYKCKPGYKMIGEATITCDINSQWLPRVPACKELKCTSPGPIENGVVTPQKDVYSFKDVIRYSCKDEFEITGSAESTCSEDEKFHPEPPKCVDNGSDTSRTTIIAVFVVILLVIIIIVLFFVWRKKSKHSGYVGPTLLGVKMSSQQEERPPG</sequence>
<dbReference type="KEGG" id="kmr:108237638"/>
<reference evidence="10" key="1">
    <citation type="submission" date="2025-08" db="UniProtKB">
        <authorList>
            <consortium name="Ensembl"/>
        </authorList>
    </citation>
    <scope>IDENTIFICATION</scope>
</reference>
<reference evidence="10" key="2">
    <citation type="submission" date="2025-09" db="UniProtKB">
        <authorList>
            <consortium name="Ensembl"/>
        </authorList>
    </citation>
    <scope>IDENTIFICATION</scope>
</reference>
<feature type="domain" description="Sushi" evidence="9">
    <location>
        <begin position="263"/>
        <end position="322"/>
    </location>
</feature>
<evidence type="ECO:0000313" key="11">
    <source>
        <dbReference type="Proteomes" id="UP000264800"/>
    </source>
</evidence>
<dbReference type="CDD" id="cd00033">
    <property type="entry name" value="CCP"/>
    <property type="match status" value="7"/>
</dbReference>
<feature type="domain" description="Sushi" evidence="9">
    <location>
        <begin position="84"/>
        <end position="142"/>
    </location>
</feature>
<evidence type="ECO:0000256" key="8">
    <source>
        <dbReference type="SAM" id="SignalP"/>
    </source>
</evidence>
<feature type="disulfide bond" evidence="6">
    <location>
        <begin position="413"/>
        <end position="440"/>
    </location>
</feature>
<feature type="disulfide bond" evidence="6">
    <location>
        <begin position="353"/>
        <end position="380"/>
    </location>
</feature>
<keyword evidence="11" id="KW-1185">Reference proteome</keyword>
<dbReference type="RefSeq" id="XP_017274697.1">
    <property type="nucleotide sequence ID" value="XM_017419208.3"/>
</dbReference>
<keyword evidence="7" id="KW-0812">Transmembrane</keyword>
<feature type="transmembrane region" description="Helical" evidence="7">
    <location>
        <begin position="452"/>
        <end position="472"/>
    </location>
</feature>
<proteinExistence type="predicted"/>
<feature type="domain" description="Sushi" evidence="9">
    <location>
        <begin position="203"/>
        <end position="262"/>
    </location>
</feature>
<feature type="disulfide bond" evidence="6">
    <location>
        <begin position="54"/>
        <end position="81"/>
    </location>
</feature>
<evidence type="ECO:0000256" key="7">
    <source>
        <dbReference type="SAM" id="Phobius"/>
    </source>
</evidence>
<keyword evidence="7" id="KW-1133">Transmembrane helix</keyword>
<feature type="disulfide bond" evidence="6">
    <location>
        <begin position="293"/>
        <end position="320"/>
    </location>
</feature>
<dbReference type="OrthoDB" id="6480633at2759"/>
<keyword evidence="5" id="KW-0325">Glycoprotein</keyword>
<organism evidence="10 11">
    <name type="scientific">Kryptolebias marmoratus</name>
    <name type="common">Mangrove killifish</name>
    <name type="synonym">Rivulus marmoratus</name>
    <dbReference type="NCBI Taxonomy" id="37003"/>
    <lineage>
        <taxon>Eukaryota</taxon>
        <taxon>Metazoa</taxon>
        <taxon>Chordata</taxon>
        <taxon>Craniata</taxon>
        <taxon>Vertebrata</taxon>
        <taxon>Euteleostomi</taxon>
        <taxon>Actinopterygii</taxon>
        <taxon>Neopterygii</taxon>
        <taxon>Teleostei</taxon>
        <taxon>Neoteleostei</taxon>
        <taxon>Acanthomorphata</taxon>
        <taxon>Ovalentaria</taxon>
        <taxon>Atherinomorphae</taxon>
        <taxon>Cyprinodontiformes</taxon>
        <taxon>Rivulidae</taxon>
        <taxon>Kryptolebias</taxon>
    </lineage>
</organism>
<evidence type="ECO:0000256" key="2">
    <source>
        <dbReference type="ARBA" id="ARBA00022729"/>
    </source>
</evidence>
<comment type="caution">
    <text evidence="6">Lacks conserved residue(s) required for the propagation of feature annotation.</text>
</comment>
<dbReference type="GeneID" id="108237638"/>
<feature type="disulfide bond" evidence="6">
    <location>
        <begin position="233"/>
        <end position="260"/>
    </location>
</feature>
<dbReference type="Proteomes" id="UP000264800">
    <property type="component" value="Unplaced"/>
</dbReference>
<evidence type="ECO:0000259" key="9">
    <source>
        <dbReference type="PROSITE" id="PS50923"/>
    </source>
</evidence>
<dbReference type="InterPro" id="IPR035976">
    <property type="entry name" value="Sushi/SCR/CCP_sf"/>
</dbReference>
<keyword evidence="7" id="KW-0472">Membrane</keyword>
<dbReference type="Ensembl" id="ENSKMAT00000006499.1">
    <property type="protein sequence ID" value="ENSKMAP00000006391.1"/>
    <property type="gene ID" value="ENSKMAG00000004856.1"/>
</dbReference>
<evidence type="ECO:0000256" key="4">
    <source>
        <dbReference type="ARBA" id="ARBA00023157"/>
    </source>
</evidence>
<evidence type="ECO:0000256" key="1">
    <source>
        <dbReference type="ARBA" id="ARBA00022659"/>
    </source>
</evidence>
<dbReference type="PROSITE" id="PS50923">
    <property type="entry name" value="SUSHI"/>
    <property type="match status" value="7"/>
</dbReference>
<dbReference type="Pfam" id="PF00084">
    <property type="entry name" value="Sushi"/>
    <property type="match status" value="7"/>
</dbReference>
<dbReference type="AlphaFoldDB" id="A0A3Q2ZRK0"/>
<feature type="domain" description="Sushi" evidence="9">
    <location>
        <begin position="21"/>
        <end position="83"/>
    </location>
</feature>
<evidence type="ECO:0000256" key="6">
    <source>
        <dbReference type="PROSITE-ProRule" id="PRU00302"/>
    </source>
</evidence>
<evidence type="ECO:0000256" key="5">
    <source>
        <dbReference type="ARBA" id="ARBA00023180"/>
    </source>
</evidence>
<dbReference type="PANTHER" id="PTHR19325">
    <property type="entry name" value="COMPLEMENT COMPONENT-RELATED SUSHI DOMAIN-CONTAINING"/>
    <property type="match status" value="1"/>
</dbReference>
<dbReference type="SUPFAM" id="SSF57535">
    <property type="entry name" value="Complement control module/SCR domain"/>
    <property type="match status" value="7"/>
</dbReference>
<keyword evidence="3" id="KW-0677">Repeat</keyword>
<dbReference type="PANTHER" id="PTHR19325:SF560">
    <property type="entry name" value="SUSHI, VON WILLEBRAND FACTOR TYPE A, EGF AND PENTRAXIN DOMAIN-CONTAINING PROTEIN 1"/>
    <property type="match status" value="1"/>
</dbReference>
<name>A0A3Q2ZRK0_KRYMA</name>
<keyword evidence="2 8" id="KW-0732">Signal</keyword>
<dbReference type="FunFam" id="2.10.70.10:FF:000014">
    <property type="entry name" value="Membrane cofactor protein"/>
    <property type="match status" value="4"/>
</dbReference>
<dbReference type="InterPro" id="IPR050350">
    <property type="entry name" value="Compl-Cell_Adhes-Reg"/>
</dbReference>
<feature type="domain" description="Sushi" evidence="9">
    <location>
        <begin position="383"/>
        <end position="442"/>
    </location>
</feature>
<protein>
    <submittedName>
        <fullName evidence="10">C4b-binding protein alpha chain-like</fullName>
    </submittedName>
</protein>
<feature type="domain" description="Sushi" evidence="9">
    <location>
        <begin position="323"/>
        <end position="382"/>
    </location>
</feature>
<dbReference type="Gene3D" id="2.10.70.10">
    <property type="entry name" value="Complement Module, domain 1"/>
    <property type="match status" value="7"/>
</dbReference>
<keyword evidence="1 6" id="KW-0768">Sushi</keyword>
<feature type="disulfide bond" evidence="6">
    <location>
        <begin position="173"/>
        <end position="200"/>
    </location>
</feature>
<dbReference type="GeneTree" id="ENSGT00940000163310"/>
<dbReference type="SMART" id="SM00032">
    <property type="entry name" value="CCP"/>
    <property type="match status" value="7"/>
</dbReference>
<feature type="domain" description="Sushi" evidence="9">
    <location>
        <begin position="143"/>
        <end position="202"/>
    </location>
</feature>
<feature type="signal peptide" evidence="8">
    <location>
        <begin position="1"/>
        <end position="20"/>
    </location>
</feature>
<keyword evidence="4 6" id="KW-1015">Disulfide bond</keyword>
<dbReference type="InterPro" id="IPR000436">
    <property type="entry name" value="Sushi_SCR_CCP_dom"/>
</dbReference>
<accession>A0A3Q2ZRK0</accession>
<feature type="chain" id="PRO_5018645540" evidence="8">
    <location>
        <begin position="21"/>
        <end position="501"/>
    </location>
</feature>
<evidence type="ECO:0000256" key="3">
    <source>
        <dbReference type="ARBA" id="ARBA00022737"/>
    </source>
</evidence>